<dbReference type="Proteomes" id="UP001231518">
    <property type="component" value="Chromosome 19"/>
</dbReference>
<proteinExistence type="predicted"/>
<reference evidence="1" key="1">
    <citation type="submission" date="2023-03" db="EMBL/GenBank/DDBJ databases">
        <title>Chromosome-level genomes of two armyworms, Mythimna separata and Mythimna loreyi, provide insights into the biosynthesis and reception of sex pheromones.</title>
        <authorList>
            <person name="Zhao H."/>
        </authorList>
    </citation>
    <scope>NUCLEOTIDE SEQUENCE</scope>
    <source>
        <strain evidence="1">BeijingLab</strain>
        <tissue evidence="1">Pupa</tissue>
    </source>
</reference>
<protein>
    <submittedName>
        <fullName evidence="1">Uncharacterized protein</fullName>
    </submittedName>
</protein>
<keyword evidence="2" id="KW-1185">Reference proteome</keyword>
<organism evidence="1 2">
    <name type="scientific">Mythimna separata</name>
    <name type="common">Oriental armyworm</name>
    <name type="synonym">Pseudaletia separata</name>
    <dbReference type="NCBI Taxonomy" id="271217"/>
    <lineage>
        <taxon>Eukaryota</taxon>
        <taxon>Metazoa</taxon>
        <taxon>Ecdysozoa</taxon>
        <taxon>Arthropoda</taxon>
        <taxon>Hexapoda</taxon>
        <taxon>Insecta</taxon>
        <taxon>Pterygota</taxon>
        <taxon>Neoptera</taxon>
        <taxon>Endopterygota</taxon>
        <taxon>Lepidoptera</taxon>
        <taxon>Glossata</taxon>
        <taxon>Ditrysia</taxon>
        <taxon>Noctuoidea</taxon>
        <taxon>Noctuidae</taxon>
        <taxon>Noctuinae</taxon>
        <taxon>Hadenini</taxon>
        <taxon>Mythimna</taxon>
    </lineage>
</organism>
<sequence>MNPTLFVLDMVEYNQLKVRREFTLVSYMVGLLRGIEHNPGVLQRLSLCVPDRYVWRRRRQPLLAVPVARTNKLAKTPMTRAIRVIYELHVRIDVFLCGSSEFAIIYFML</sequence>
<comment type="caution">
    <text evidence="1">The sequence shown here is derived from an EMBL/GenBank/DDBJ whole genome shotgun (WGS) entry which is preliminary data.</text>
</comment>
<accession>A0AAD8DXG7</accession>
<gene>
    <name evidence="1" type="ORF">PYW07_006235</name>
</gene>
<evidence type="ECO:0000313" key="1">
    <source>
        <dbReference type="EMBL" id="KAJ8728539.1"/>
    </source>
</evidence>
<dbReference type="EMBL" id="JARGEI010000007">
    <property type="protein sequence ID" value="KAJ8728539.1"/>
    <property type="molecule type" value="Genomic_DNA"/>
</dbReference>
<evidence type="ECO:0000313" key="2">
    <source>
        <dbReference type="Proteomes" id="UP001231518"/>
    </source>
</evidence>
<dbReference type="AlphaFoldDB" id="A0AAD8DXG7"/>
<name>A0AAD8DXG7_MYTSE</name>